<dbReference type="Proteomes" id="UP000016608">
    <property type="component" value="Unassembled WGS sequence"/>
</dbReference>
<reference evidence="1 2" key="1">
    <citation type="submission" date="2013-06" db="EMBL/GenBank/DDBJ databases">
        <authorList>
            <person name="Weinstock G."/>
            <person name="Sodergren E."/>
            <person name="Lobos E.A."/>
            <person name="Fulton L."/>
            <person name="Fulton R."/>
            <person name="Courtney L."/>
            <person name="Fronick C."/>
            <person name="O'Laughlin M."/>
            <person name="Godfrey J."/>
            <person name="Wilson R.M."/>
            <person name="Miner T."/>
            <person name="Farmer C."/>
            <person name="Delehaunty K."/>
            <person name="Cordes M."/>
            <person name="Minx P."/>
            <person name="Tomlinson C."/>
            <person name="Chen J."/>
            <person name="Wollam A."/>
            <person name="Pepin K.H."/>
            <person name="Bhonagiri V."/>
            <person name="Zhang X."/>
            <person name="Warren W."/>
            <person name="Mitreva M."/>
            <person name="Mardis E.R."/>
            <person name="Wilson R.K."/>
        </authorList>
    </citation>
    <scope>NUCLEOTIDE SEQUENCE [LARGE SCALE GENOMIC DNA]</scope>
    <source>
        <strain evidence="1 2">ATCC 29099</strain>
    </source>
</reference>
<name>U2RBY0_EUBRA</name>
<sequence length="52" mass="6429">MKIVEAIQKDEEIKTLKREYKEKYHKNASPYNYDQFKGLDDYKAYLRKQLEK</sequence>
<accession>U2RBY0</accession>
<keyword evidence="2" id="KW-1185">Reference proteome</keyword>
<dbReference type="HOGENOM" id="CLU_3079993_0_0_9"/>
<comment type="caution">
    <text evidence="1">The sequence shown here is derived from an EMBL/GenBank/DDBJ whole genome shotgun (WGS) entry which is preliminary data.</text>
</comment>
<protein>
    <submittedName>
        <fullName evidence="1">Uncharacterized protein</fullName>
    </submittedName>
</protein>
<dbReference type="AlphaFoldDB" id="U2RBY0"/>
<dbReference type="PATRIC" id="fig|1256908.3.peg.439"/>
<gene>
    <name evidence="1" type="ORF">HMPREF0373_00482</name>
</gene>
<dbReference type="GeneID" id="42788270"/>
<evidence type="ECO:0000313" key="2">
    <source>
        <dbReference type="Proteomes" id="UP000016608"/>
    </source>
</evidence>
<dbReference type="EMBL" id="AWVJ01000035">
    <property type="protein sequence ID" value="ERK51088.1"/>
    <property type="molecule type" value="Genomic_DNA"/>
</dbReference>
<evidence type="ECO:0000313" key="1">
    <source>
        <dbReference type="EMBL" id="ERK51088.1"/>
    </source>
</evidence>
<organism evidence="1 2">
    <name type="scientific">Eubacterium ramulus ATCC 29099</name>
    <dbReference type="NCBI Taxonomy" id="1256908"/>
    <lineage>
        <taxon>Bacteria</taxon>
        <taxon>Bacillati</taxon>
        <taxon>Bacillota</taxon>
        <taxon>Clostridia</taxon>
        <taxon>Eubacteriales</taxon>
        <taxon>Eubacteriaceae</taxon>
        <taxon>Eubacterium</taxon>
    </lineage>
</organism>
<proteinExistence type="predicted"/>
<dbReference type="RefSeq" id="WP_021740224.1">
    <property type="nucleotide sequence ID" value="NZ_KI271174.1"/>
</dbReference>